<dbReference type="InterPro" id="IPR036866">
    <property type="entry name" value="RibonucZ/Hydroxyglut_hydro"/>
</dbReference>
<dbReference type="Gene3D" id="3.60.15.10">
    <property type="entry name" value="Ribonuclease Z/Hydroxyacylglutathione hydrolase-like"/>
    <property type="match status" value="1"/>
</dbReference>
<dbReference type="InterPro" id="IPR050662">
    <property type="entry name" value="Sec-metab_biosynth-thioest"/>
</dbReference>
<proteinExistence type="predicted"/>
<dbReference type="SMART" id="SM00849">
    <property type="entry name" value="Lactamase_B"/>
    <property type="match status" value="1"/>
</dbReference>
<dbReference type="Proteomes" id="UP000287156">
    <property type="component" value="Unassembled WGS sequence"/>
</dbReference>
<reference evidence="2" key="1">
    <citation type="submission" date="2018-12" db="EMBL/GenBank/DDBJ databases">
        <authorList>
            <person name="Sun L."/>
            <person name="Chen Z."/>
        </authorList>
    </citation>
    <scope>NUCLEOTIDE SEQUENCE [LARGE SCALE GENOMIC DNA]</scope>
    <source>
        <strain evidence="2">3-2-2</strain>
    </source>
</reference>
<protein>
    <submittedName>
        <fullName evidence="2">MBL fold metallo-hydrolase</fullName>
    </submittedName>
</protein>
<evidence type="ECO:0000313" key="3">
    <source>
        <dbReference type="Proteomes" id="UP000287156"/>
    </source>
</evidence>
<dbReference type="SUPFAM" id="SSF56281">
    <property type="entry name" value="Metallo-hydrolase/oxidoreductase"/>
    <property type="match status" value="1"/>
</dbReference>
<dbReference type="PANTHER" id="PTHR23131">
    <property type="entry name" value="ENDORIBONUCLEASE LACTB2"/>
    <property type="match status" value="1"/>
</dbReference>
<evidence type="ECO:0000313" key="2">
    <source>
        <dbReference type="EMBL" id="RST72573.1"/>
    </source>
</evidence>
<dbReference type="EMBL" id="QYTV02000008">
    <property type="protein sequence ID" value="RST72573.1"/>
    <property type="molecule type" value="Genomic_DNA"/>
</dbReference>
<dbReference type="AlphaFoldDB" id="A0A429XW43"/>
<dbReference type="InterPro" id="IPR001279">
    <property type="entry name" value="Metallo-B-lactamas"/>
</dbReference>
<dbReference type="OrthoDB" id="9761531at2"/>
<name>A0A429XW43_9BACI</name>
<dbReference type="GO" id="GO:0016787">
    <property type="term" value="F:hydrolase activity"/>
    <property type="evidence" value="ECO:0007669"/>
    <property type="project" value="UniProtKB-KW"/>
</dbReference>
<accession>A0A429XW43</accession>
<dbReference type="PANTHER" id="PTHR23131:SF4">
    <property type="entry name" value="METALLO-BETA-LACTAMASE SUPERFAMILY POTEIN"/>
    <property type="match status" value="1"/>
</dbReference>
<comment type="caution">
    <text evidence="2">The sequence shown here is derived from an EMBL/GenBank/DDBJ whole genome shotgun (WGS) entry which is preliminary data.</text>
</comment>
<evidence type="ECO:0000259" key="1">
    <source>
        <dbReference type="SMART" id="SM00849"/>
    </source>
</evidence>
<dbReference type="Pfam" id="PF00753">
    <property type="entry name" value="Lactamase_B"/>
    <property type="match status" value="1"/>
</dbReference>
<dbReference type="RefSeq" id="WP_126051781.1">
    <property type="nucleotide sequence ID" value="NZ_QYTV02000008.1"/>
</dbReference>
<feature type="domain" description="Metallo-beta-lactamase" evidence="1">
    <location>
        <begin position="20"/>
        <end position="233"/>
    </location>
</feature>
<keyword evidence="3" id="KW-1185">Reference proteome</keyword>
<organism evidence="2 3">
    <name type="scientific">Siminovitchia acidinfaciens</name>
    <dbReference type="NCBI Taxonomy" id="2321395"/>
    <lineage>
        <taxon>Bacteria</taxon>
        <taxon>Bacillati</taxon>
        <taxon>Bacillota</taxon>
        <taxon>Bacilli</taxon>
        <taxon>Bacillales</taxon>
        <taxon>Bacillaceae</taxon>
        <taxon>Siminovitchia</taxon>
    </lineage>
</organism>
<sequence length="324" mass="36534">MTTLTEVFPIIVPVRSSLKSINFYLLKTDESLILIDAGLNNNECWNALNDTLNKNGLEIKDISHIILTHHHIDHVGLVNRIASTNPVPVYAHPLAFPRLRRDEKFIYGRIEFFSKLYKEMGCGESGKKQIEHLRKAAEANESQKIECDLYELSPGRFENFEIIEVPGHAPDQIALYAADEDWLFAGDLLISHISSNALVEPDATGERIRSLSAHNDSLKKVLSTPMDTVFSGHGVLIENPRELIEKRMAGIGRKAEKFLGLVEAGYATAGDIARAYYKDIYEKQFSLVMSEVIGHLDYLEERGRVGKELVNGIWRYVSKQVARL</sequence>
<gene>
    <name evidence="2" type="ORF">D4T97_016095</name>
</gene>